<accession>A0ACB7VL00</accession>
<keyword evidence="1" id="KW-0489">Methyltransferase</keyword>
<dbReference type="EMBL" id="CM037018">
    <property type="protein sequence ID" value="KAH7674771.1"/>
    <property type="molecule type" value="Genomic_DNA"/>
</dbReference>
<dbReference type="EC" id="2.1.1.100" evidence="1"/>
<comment type="caution">
    <text evidence="1">The sequence shown here is derived from an EMBL/GenBank/DDBJ whole genome shotgun (WGS) entry which is preliminary data.</text>
</comment>
<evidence type="ECO:0000313" key="2">
    <source>
        <dbReference type="Proteomes" id="UP000827976"/>
    </source>
</evidence>
<gene>
    <name evidence="1" type="ORF">IHE45_08G094600</name>
</gene>
<proteinExistence type="predicted"/>
<keyword evidence="1" id="KW-0808">Transferase</keyword>
<dbReference type="Proteomes" id="UP000827976">
    <property type="component" value="Chromosome 8"/>
</dbReference>
<organism evidence="1 2">
    <name type="scientific">Dioscorea alata</name>
    <name type="common">Purple yam</name>
    <dbReference type="NCBI Taxonomy" id="55571"/>
    <lineage>
        <taxon>Eukaryota</taxon>
        <taxon>Viridiplantae</taxon>
        <taxon>Streptophyta</taxon>
        <taxon>Embryophyta</taxon>
        <taxon>Tracheophyta</taxon>
        <taxon>Spermatophyta</taxon>
        <taxon>Magnoliopsida</taxon>
        <taxon>Liliopsida</taxon>
        <taxon>Dioscoreales</taxon>
        <taxon>Dioscoreaceae</taxon>
        <taxon>Dioscorea</taxon>
    </lineage>
</organism>
<protein>
    <submittedName>
        <fullName evidence="1">Isoprenylcysteine carboxyl methyltransferase protein</fullName>
        <ecNumber evidence="1">2.1.1.100</ecNumber>
    </submittedName>
</protein>
<name>A0ACB7VL00_DIOAL</name>
<reference evidence="2" key="1">
    <citation type="journal article" date="2022" name="Nat. Commun.">
        <title>Chromosome evolution and the genetic basis of agronomically important traits in greater yam.</title>
        <authorList>
            <person name="Bredeson J.V."/>
            <person name="Lyons J.B."/>
            <person name="Oniyinde I.O."/>
            <person name="Okereke N.R."/>
            <person name="Kolade O."/>
            <person name="Nnabue I."/>
            <person name="Nwadili C.O."/>
            <person name="Hribova E."/>
            <person name="Parker M."/>
            <person name="Nwogha J."/>
            <person name="Shu S."/>
            <person name="Carlson J."/>
            <person name="Kariba R."/>
            <person name="Muthemba S."/>
            <person name="Knop K."/>
            <person name="Barton G.J."/>
            <person name="Sherwood A.V."/>
            <person name="Lopez-Montes A."/>
            <person name="Asiedu R."/>
            <person name="Jamnadass R."/>
            <person name="Muchugi A."/>
            <person name="Goodstein D."/>
            <person name="Egesi C.N."/>
            <person name="Featherston J."/>
            <person name="Asfaw A."/>
            <person name="Simpson G.G."/>
            <person name="Dolezel J."/>
            <person name="Hendre P.S."/>
            <person name="Van Deynze A."/>
            <person name="Kumar P.L."/>
            <person name="Obidiegwu J.E."/>
            <person name="Bhattacharjee R."/>
            <person name="Rokhsar D.S."/>
        </authorList>
    </citation>
    <scope>NUCLEOTIDE SEQUENCE [LARGE SCALE GENOMIC DNA]</scope>
    <source>
        <strain evidence="2">cv. TDa95/00328</strain>
    </source>
</reference>
<keyword evidence="2" id="KW-1185">Reference proteome</keyword>
<evidence type="ECO:0000313" key="1">
    <source>
        <dbReference type="EMBL" id="KAH7674771.1"/>
    </source>
</evidence>
<sequence>MDDGKMAALELARVAMARAELWEFGVAILFFHASEYALAVAFHGRNNVNLSSLLISKHYVIAMGCALVEYIVELVFFPELKENWLLNNVGLVMVLVGEVIRKAGVITAGRAFTHNIRIYHEDHHELITHGIYRFIRHPGYCGFFIWATGTQVMLCNPICIVAFALVTWRFFSSRIRYEEFFLRQFFGRQYEEYANEVPSGLPFIK</sequence>